<evidence type="ECO:0000313" key="2">
    <source>
        <dbReference type="Proteomes" id="UP000886998"/>
    </source>
</evidence>
<gene>
    <name evidence="1" type="ORF">TNIN_241261</name>
</gene>
<protein>
    <submittedName>
        <fullName evidence="1">Uncharacterized protein</fullName>
    </submittedName>
</protein>
<keyword evidence="2" id="KW-1185">Reference proteome</keyword>
<accession>A0A8X6JEB3</accession>
<dbReference type="EMBL" id="BMAV01027907">
    <property type="protein sequence ID" value="GFS63385.1"/>
    <property type="molecule type" value="Genomic_DNA"/>
</dbReference>
<name>A0A8X6JEB3_9ARAC</name>
<evidence type="ECO:0000313" key="1">
    <source>
        <dbReference type="EMBL" id="GFS63385.1"/>
    </source>
</evidence>
<dbReference type="AlphaFoldDB" id="A0A8X6JEB3"/>
<sequence>MGNPMVCIKKEREVSDYGDYRHLNSFTVADASPIQNAKDFCLKGANKKTFAPTKGYGINGKAFTAVVTIGVIKFCVTPFGDENTGKPFQKLGSVQ</sequence>
<organism evidence="1 2">
    <name type="scientific">Trichonephila inaurata madagascariensis</name>
    <dbReference type="NCBI Taxonomy" id="2747483"/>
    <lineage>
        <taxon>Eukaryota</taxon>
        <taxon>Metazoa</taxon>
        <taxon>Ecdysozoa</taxon>
        <taxon>Arthropoda</taxon>
        <taxon>Chelicerata</taxon>
        <taxon>Arachnida</taxon>
        <taxon>Araneae</taxon>
        <taxon>Araneomorphae</taxon>
        <taxon>Entelegynae</taxon>
        <taxon>Araneoidea</taxon>
        <taxon>Nephilidae</taxon>
        <taxon>Trichonephila</taxon>
        <taxon>Trichonephila inaurata</taxon>
    </lineage>
</organism>
<reference evidence="1" key="1">
    <citation type="submission" date="2020-08" db="EMBL/GenBank/DDBJ databases">
        <title>Multicomponent nature underlies the extraordinary mechanical properties of spider dragline silk.</title>
        <authorList>
            <person name="Kono N."/>
            <person name="Nakamura H."/>
            <person name="Mori M."/>
            <person name="Yoshida Y."/>
            <person name="Ohtoshi R."/>
            <person name="Malay A.D."/>
            <person name="Moran D.A.P."/>
            <person name="Tomita M."/>
            <person name="Numata K."/>
            <person name="Arakawa K."/>
        </authorList>
    </citation>
    <scope>NUCLEOTIDE SEQUENCE</scope>
</reference>
<comment type="caution">
    <text evidence="1">The sequence shown here is derived from an EMBL/GenBank/DDBJ whole genome shotgun (WGS) entry which is preliminary data.</text>
</comment>
<dbReference type="Proteomes" id="UP000886998">
    <property type="component" value="Unassembled WGS sequence"/>
</dbReference>
<proteinExistence type="predicted"/>